<reference evidence="2 3" key="1">
    <citation type="journal article" date="2015" name="Fungal Genet. Biol.">
        <title>Evolution of novel wood decay mechanisms in Agaricales revealed by the genome sequences of Fistulina hepatica and Cylindrobasidium torrendii.</title>
        <authorList>
            <person name="Floudas D."/>
            <person name="Held B.W."/>
            <person name="Riley R."/>
            <person name="Nagy L.G."/>
            <person name="Koehler G."/>
            <person name="Ransdell A.S."/>
            <person name="Younus H."/>
            <person name="Chow J."/>
            <person name="Chiniquy J."/>
            <person name="Lipzen A."/>
            <person name="Tritt A."/>
            <person name="Sun H."/>
            <person name="Haridas S."/>
            <person name="LaButti K."/>
            <person name="Ohm R.A."/>
            <person name="Kues U."/>
            <person name="Blanchette R.A."/>
            <person name="Grigoriev I.V."/>
            <person name="Minto R.E."/>
            <person name="Hibbett D.S."/>
        </authorList>
    </citation>
    <scope>NUCLEOTIDE SEQUENCE [LARGE SCALE GENOMIC DNA]</scope>
    <source>
        <strain evidence="2 3">ATCC 64428</strain>
    </source>
</reference>
<feature type="compositionally biased region" description="Basic and acidic residues" evidence="1">
    <location>
        <begin position="151"/>
        <end position="171"/>
    </location>
</feature>
<proteinExistence type="predicted"/>
<dbReference type="OrthoDB" id="2504266at2759"/>
<feature type="region of interest" description="Disordered" evidence="1">
    <location>
        <begin position="508"/>
        <end position="529"/>
    </location>
</feature>
<feature type="region of interest" description="Disordered" evidence="1">
    <location>
        <begin position="138"/>
        <end position="338"/>
    </location>
</feature>
<evidence type="ECO:0000256" key="1">
    <source>
        <dbReference type="SAM" id="MobiDB-lite"/>
    </source>
</evidence>
<feature type="region of interest" description="Disordered" evidence="1">
    <location>
        <begin position="1109"/>
        <end position="1129"/>
    </location>
</feature>
<feature type="region of interest" description="Disordered" evidence="1">
    <location>
        <begin position="398"/>
        <end position="477"/>
    </location>
</feature>
<sequence>MASTVLETLAEINDLPQKTPPTSFDVLTDKIDAVAFDDQNSRDSSPAQDKPADAPVPSFITYSRRQILLLHDSPLVQLPPNMPDLKDWFGTEIELVSAKKDGEQSSSANNRDRRPRKWATSNINRCVEATVTATVIGTTETKTGSASETQLSEKYDRDRLGLSRHKERDAAPHLASGASRLGGPASKKKGGETSDDWRRVPIKGGEPRSARDDREGGRARSRLRDSSRSRREPSTSRRDRDDDYRGYRRSKDADYDHDNDDPRRWRDDGKRDERLSQRRERRNESYDDRRWTLVEERDGRSKRTNGRERKSANGEEGKERGERGERQEKEPAWMDTYVPTTPTAGILGGQAADGELDGIQAWKKDMKDKEFKEKNAQSAKSDQSAAELDQLFQKLITSKSEEQKSTSPVTDQPLPGLANEASLPTPRINTNVTSSNGTLGTASPSALGTPGLFALTTNTESSTSPTSVSAPRTIGGSAVTLPASQPVLSNAVDGHPPSTHAIISPVEGLNNKVPTEPPQSATTSSFNPPVGSRLLAFARNPAKPVSQPQPQPVNGLSQHTVASFNQQSAAPPGLVGSAPRESLVVPAPKSEGLGVQSGFSPFDDPARIGYGFDESLERRLPSHNVHDIQLRAAEIQARGMDPNAFIDADPSNAGFGNKGSRFAKFFDGKVKEGASALHPNAPMLQNNPPLVQTKPPLTLPSLRQDSGYSTSMANNDSQAMDDIFAMLNNSAQRINSTSGPNTAPASSGLPFGHPNQASVNLISQPPLMHHIPPNRLDSLYDSRMEDRSFVPDGMVPGLRPVPPARDRGTGMFPDPVDEALNLNIQRFPPQQQRLEQMYSAGPVPPFGQATGRNSGLMQQQQPFRNTIPSPGIGPQVSLQTLQRLQQQQQPQLNRLPPGLANLGGRPPHDPAFIGIPGMQGGGIPNNIHSAAALQQQSFNINNFPGGGPPYGGPQLRGAPQQLQPVGHHSMGPLVHGGHGSNLDTRPPLLGLGGLGAGGGVSLPSLGVSGAGGFPQQQGNGPPPLLAAIRAQQQQPLPHMMSQLPTGQANPQDLLNMRQAYELSQPNSSVQFLLKWCNQTLPFVICLDFLFYVTVGSQVQTHQTEAGDVTSTITHSSTRTKRAPNGKKSVAKTPLSELGMFANVPVRNRAFALCAGRIKAFSIRRTLAGW</sequence>
<name>A0A0D7A4W6_9AGAR</name>
<feature type="compositionally biased region" description="Polar residues" evidence="1">
    <location>
        <begin position="427"/>
        <end position="446"/>
    </location>
</feature>
<feature type="compositionally biased region" description="Polar residues" evidence="1">
    <location>
        <begin position="518"/>
        <end position="527"/>
    </location>
</feature>
<evidence type="ECO:0000313" key="2">
    <source>
        <dbReference type="EMBL" id="KIY45414.1"/>
    </source>
</evidence>
<feature type="compositionally biased region" description="Basic and acidic residues" evidence="1">
    <location>
        <begin position="189"/>
        <end position="332"/>
    </location>
</feature>
<feature type="region of interest" description="Disordered" evidence="1">
    <location>
        <begin position="35"/>
        <end position="56"/>
    </location>
</feature>
<keyword evidence="3" id="KW-1185">Reference proteome</keyword>
<protein>
    <submittedName>
        <fullName evidence="2">Uncharacterized protein</fullName>
    </submittedName>
</protein>
<dbReference type="EMBL" id="KN882048">
    <property type="protein sequence ID" value="KIY45414.1"/>
    <property type="molecule type" value="Genomic_DNA"/>
</dbReference>
<gene>
    <name evidence="2" type="ORF">FISHEDRAFT_61140</name>
</gene>
<dbReference type="AlphaFoldDB" id="A0A0D7A4W6"/>
<feature type="region of interest" description="Disordered" evidence="1">
    <location>
        <begin position="99"/>
        <end position="119"/>
    </location>
</feature>
<organism evidence="2 3">
    <name type="scientific">Fistulina hepatica ATCC 64428</name>
    <dbReference type="NCBI Taxonomy" id="1128425"/>
    <lineage>
        <taxon>Eukaryota</taxon>
        <taxon>Fungi</taxon>
        <taxon>Dikarya</taxon>
        <taxon>Basidiomycota</taxon>
        <taxon>Agaricomycotina</taxon>
        <taxon>Agaricomycetes</taxon>
        <taxon>Agaricomycetidae</taxon>
        <taxon>Agaricales</taxon>
        <taxon>Fistulinaceae</taxon>
        <taxon>Fistulina</taxon>
    </lineage>
</organism>
<evidence type="ECO:0000313" key="3">
    <source>
        <dbReference type="Proteomes" id="UP000054144"/>
    </source>
</evidence>
<accession>A0A0D7A4W6</accession>
<dbReference type="Proteomes" id="UP000054144">
    <property type="component" value="Unassembled WGS sequence"/>
</dbReference>
<feature type="compositionally biased region" description="Low complexity" evidence="1">
    <location>
        <begin position="456"/>
        <end position="469"/>
    </location>
</feature>